<feature type="chain" id="PRO_5017454409" evidence="1">
    <location>
        <begin position="19"/>
        <end position="303"/>
    </location>
</feature>
<sequence>MRLSFVILFSLLYSYATATAIRGAAERVWYFTTYLAEEIYMDGNDRSIATGCVGTRTGLRGQANRCTLKELCEHLWAPTDGDTEPDKTATKWQGPATDLSKFDAQRGVNAVKSVTTRQEVWDKKAGKYVMKNVALNPGYTGFTNIGNLVSGATDYYTVNSKVGEYALKAREEYEKVKDSLTSGEKKAFAKWNSENKVAINQVIGLRQKEIAKNVILEMAKPTYFGRPLKTKTNKTWENNPDIKSFEEADREETIKAYASEFGGEDKAATAYDDAFKKLSDTPSAELHAKAINDFKNAKKIMGC</sequence>
<accession>A0A3A2ZCR6</accession>
<dbReference type="Proteomes" id="UP000266188">
    <property type="component" value="Unassembled WGS sequence"/>
</dbReference>
<protein>
    <submittedName>
        <fullName evidence="2">Uncharacterized protein</fullName>
    </submittedName>
</protein>
<dbReference type="OrthoDB" id="4337630at2759"/>
<comment type="caution">
    <text evidence="2">The sequence shown here is derived from an EMBL/GenBank/DDBJ whole genome shotgun (WGS) entry which is preliminary data.</text>
</comment>
<evidence type="ECO:0000256" key="1">
    <source>
        <dbReference type="SAM" id="SignalP"/>
    </source>
</evidence>
<keyword evidence="3" id="KW-1185">Reference proteome</keyword>
<feature type="signal peptide" evidence="1">
    <location>
        <begin position="1"/>
        <end position="18"/>
    </location>
</feature>
<proteinExistence type="predicted"/>
<evidence type="ECO:0000313" key="3">
    <source>
        <dbReference type="Proteomes" id="UP000266188"/>
    </source>
</evidence>
<evidence type="ECO:0000313" key="2">
    <source>
        <dbReference type="EMBL" id="RJE19097.1"/>
    </source>
</evidence>
<reference evidence="3" key="1">
    <citation type="submission" date="2017-02" db="EMBL/GenBank/DDBJ databases">
        <authorList>
            <person name="Tafer H."/>
            <person name="Lopandic K."/>
        </authorList>
    </citation>
    <scope>NUCLEOTIDE SEQUENCE [LARGE SCALE GENOMIC DNA]</scope>
    <source>
        <strain evidence="3">CBS 366.77</strain>
    </source>
</reference>
<dbReference type="STRING" id="2070753.A0A3A2ZCR6"/>
<name>A0A3A2ZCR6_9EURO</name>
<gene>
    <name evidence="2" type="ORF">PHISCL_08565</name>
</gene>
<dbReference type="AlphaFoldDB" id="A0A3A2ZCR6"/>
<dbReference type="EMBL" id="MVGC01000449">
    <property type="protein sequence ID" value="RJE19097.1"/>
    <property type="molecule type" value="Genomic_DNA"/>
</dbReference>
<keyword evidence="1" id="KW-0732">Signal</keyword>
<organism evidence="2 3">
    <name type="scientific">Aspergillus sclerotialis</name>
    <dbReference type="NCBI Taxonomy" id="2070753"/>
    <lineage>
        <taxon>Eukaryota</taxon>
        <taxon>Fungi</taxon>
        <taxon>Dikarya</taxon>
        <taxon>Ascomycota</taxon>
        <taxon>Pezizomycotina</taxon>
        <taxon>Eurotiomycetes</taxon>
        <taxon>Eurotiomycetidae</taxon>
        <taxon>Eurotiales</taxon>
        <taxon>Aspergillaceae</taxon>
        <taxon>Aspergillus</taxon>
        <taxon>Aspergillus subgen. Polypaecilum</taxon>
    </lineage>
</organism>